<sequence length="443" mass="49751">MTLFNVATRNVQRSFKHYLLYFISLVGSIIIFYTFVWLRYEPTIVNLVQESLAAEILLTGGALVLVLFIAVFIMYSSHFFAHKRKNEMGLYLLLGLRKGQVGRMMLMENFVMGAMALLLGLAGGMLLSRVFVNILLAFVGMKVESSFSFSASAIVITVVAFLILVVITSFSGYRIVYRFSLLELFKAAGKKEKGPRSNVYLSMVGMSFLLFGYLILLLPLTPSVPWQGIPIPLLALVIILLLTMGTFLFIGSMIPTWLIWLRTKKSVFYRGTNLISISHLGFRLRTQINLMTMIVILIASTLTVVGFTSSLYLTIEKQASSFSPVSYQLSNSTEEIDRQVEQLLTEKVGKDGIKFQKRVEVVNVTATPDSKLPLPKGYSPNFTVIALTDYNTMLRLADKQEETIEKIVLQHSVPVLDSEELRSEEIDRISGQTFSVQLAEHLK</sequence>
<evidence type="ECO:0000313" key="9">
    <source>
        <dbReference type="Proteomes" id="UP000317713"/>
    </source>
</evidence>
<comment type="subcellular location">
    <subcellularLocation>
        <location evidence="1">Cell membrane</location>
        <topology evidence="1">Multi-pass membrane protein</topology>
    </subcellularLocation>
</comment>
<keyword evidence="3 6" id="KW-0812">Transmembrane</keyword>
<feature type="transmembrane region" description="Helical" evidence="6">
    <location>
        <begin position="110"/>
        <end position="139"/>
    </location>
</feature>
<feature type="transmembrane region" description="Helical" evidence="6">
    <location>
        <begin position="151"/>
        <end position="177"/>
    </location>
</feature>
<evidence type="ECO:0000256" key="5">
    <source>
        <dbReference type="ARBA" id="ARBA00023136"/>
    </source>
</evidence>
<dbReference type="Proteomes" id="UP000317713">
    <property type="component" value="Chromosome"/>
</dbReference>
<dbReference type="RefSeq" id="WP_144613732.1">
    <property type="nucleotide sequence ID" value="NZ_CP042161.1"/>
</dbReference>
<dbReference type="InterPro" id="IPR003838">
    <property type="entry name" value="ABC3_permease_C"/>
</dbReference>
<dbReference type="InterPro" id="IPR052536">
    <property type="entry name" value="ABC-4_Integral_Memb_Prot"/>
</dbReference>
<evidence type="ECO:0000256" key="3">
    <source>
        <dbReference type="ARBA" id="ARBA00022692"/>
    </source>
</evidence>
<evidence type="ECO:0000256" key="6">
    <source>
        <dbReference type="SAM" id="Phobius"/>
    </source>
</evidence>
<dbReference type="PANTHER" id="PTHR46795">
    <property type="entry name" value="ABC TRANSPORTER PERMEASE-RELATED-RELATED"/>
    <property type="match status" value="1"/>
</dbReference>
<proteinExistence type="predicted"/>
<feature type="transmembrane region" description="Helical" evidence="6">
    <location>
        <begin position="18"/>
        <end position="40"/>
    </location>
</feature>
<evidence type="ECO:0000256" key="1">
    <source>
        <dbReference type="ARBA" id="ARBA00004651"/>
    </source>
</evidence>
<keyword evidence="4 6" id="KW-1133">Transmembrane helix</keyword>
<reference evidence="8 9" key="1">
    <citation type="submission" date="2019-07" db="EMBL/GenBank/DDBJ databases">
        <title>Characterization of Brevibacillus brevis HK544, as a potential biocontrol agent.</title>
        <authorList>
            <person name="Kim H."/>
        </authorList>
    </citation>
    <scope>NUCLEOTIDE SEQUENCE [LARGE SCALE GENOMIC DNA]</scope>
    <source>
        <strain evidence="8 9">HK544</strain>
    </source>
</reference>
<dbReference type="Pfam" id="PF02687">
    <property type="entry name" value="FtsX"/>
    <property type="match status" value="1"/>
</dbReference>
<accession>A0A517I2S2</accession>
<feature type="transmembrane region" description="Helical" evidence="6">
    <location>
        <begin position="290"/>
        <end position="313"/>
    </location>
</feature>
<feature type="domain" description="ABC3 transporter permease C-terminal" evidence="7">
    <location>
        <begin position="62"/>
        <end position="178"/>
    </location>
</feature>
<feature type="transmembrane region" description="Helical" evidence="6">
    <location>
        <begin position="198"/>
        <end position="221"/>
    </location>
</feature>
<keyword evidence="5 6" id="KW-0472">Membrane</keyword>
<name>A0A517I2S2_BREBE</name>
<feature type="transmembrane region" description="Helical" evidence="6">
    <location>
        <begin position="52"/>
        <end position="75"/>
    </location>
</feature>
<organism evidence="8 9">
    <name type="scientific">Brevibacillus brevis</name>
    <name type="common">Bacillus brevis</name>
    <dbReference type="NCBI Taxonomy" id="1393"/>
    <lineage>
        <taxon>Bacteria</taxon>
        <taxon>Bacillati</taxon>
        <taxon>Bacillota</taxon>
        <taxon>Bacilli</taxon>
        <taxon>Bacillales</taxon>
        <taxon>Paenibacillaceae</taxon>
        <taxon>Brevibacillus</taxon>
    </lineage>
</organism>
<evidence type="ECO:0000313" key="8">
    <source>
        <dbReference type="EMBL" id="QDS33189.1"/>
    </source>
</evidence>
<dbReference type="GO" id="GO:0005886">
    <property type="term" value="C:plasma membrane"/>
    <property type="evidence" value="ECO:0007669"/>
    <property type="project" value="UniProtKB-SubCell"/>
</dbReference>
<gene>
    <name evidence="8" type="ORF">FPS98_03885</name>
</gene>
<evidence type="ECO:0000256" key="2">
    <source>
        <dbReference type="ARBA" id="ARBA00022475"/>
    </source>
</evidence>
<evidence type="ECO:0000256" key="4">
    <source>
        <dbReference type="ARBA" id="ARBA00022989"/>
    </source>
</evidence>
<dbReference type="PANTHER" id="PTHR46795:SF3">
    <property type="entry name" value="ABC TRANSPORTER PERMEASE"/>
    <property type="match status" value="1"/>
</dbReference>
<dbReference type="EMBL" id="CP042161">
    <property type="protein sequence ID" value="QDS33189.1"/>
    <property type="molecule type" value="Genomic_DNA"/>
</dbReference>
<keyword evidence="2" id="KW-1003">Cell membrane</keyword>
<feature type="transmembrane region" description="Helical" evidence="6">
    <location>
        <begin position="233"/>
        <end position="260"/>
    </location>
</feature>
<evidence type="ECO:0000259" key="7">
    <source>
        <dbReference type="Pfam" id="PF02687"/>
    </source>
</evidence>
<dbReference type="AlphaFoldDB" id="A0A517I2S2"/>
<protein>
    <submittedName>
        <fullName evidence="8">FtsX-like permease family protein</fullName>
    </submittedName>
</protein>